<evidence type="ECO:0000256" key="3">
    <source>
        <dbReference type="ARBA" id="ARBA00023163"/>
    </source>
</evidence>
<name>A0A100W768_9MYCO</name>
<protein>
    <submittedName>
        <fullName evidence="5">Transcriptional regulator, GntR family</fullName>
    </submittedName>
</protein>
<dbReference type="PROSITE" id="PS50949">
    <property type="entry name" value="HTH_GNTR"/>
    <property type="match status" value="1"/>
</dbReference>
<dbReference type="InterPro" id="IPR011711">
    <property type="entry name" value="GntR_C"/>
</dbReference>
<evidence type="ECO:0000256" key="1">
    <source>
        <dbReference type="ARBA" id="ARBA00023015"/>
    </source>
</evidence>
<dbReference type="SMART" id="SM00895">
    <property type="entry name" value="FCD"/>
    <property type="match status" value="1"/>
</dbReference>
<reference evidence="6" key="1">
    <citation type="journal article" date="2016" name="Genome Announc.">
        <title>Draft Genome Sequences of Five Rapidly Growing Mycobacterium Species, M. thermoresistibile, M. fortuitum subsp. acetamidolyticum, M. canariasense, M. brisbanense, and M. novocastrense.</title>
        <authorList>
            <person name="Katahira K."/>
            <person name="Ogura Y."/>
            <person name="Gotoh Y."/>
            <person name="Hayashi T."/>
        </authorList>
    </citation>
    <scope>NUCLEOTIDE SEQUENCE [LARGE SCALE GENOMIC DNA]</scope>
    <source>
        <strain evidence="6">JCM15654</strain>
    </source>
</reference>
<dbReference type="STRING" id="146020.RMCB_6907"/>
<dbReference type="InterPro" id="IPR036390">
    <property type="entry name" value="WH_DNA-bd_sf"/>
</dbReference>
<evidence type="ECO:0000313" key="6">
    <source>
        <dbReference type="Proteomes" id="UP000069620"/>
    </source>
</evidence>
<dbReference type="Gene3D" id="1.20.120.530">
    <property type="entry name" value="GntR ligand-binding domain-like"/>
    <property type="match status" value="1"/>
</dbReference>
<gene>
    <name evidence="5" type="ORF">RMCB_6907</name>
</gene>
<keyword evidence="6" id="KW-1185">Reference proteome</keyword>
<comment type="caution">
    <text evidence="5">The sequence shown here is derived from an EMBL/GenBank/DDBJ whole genome shotgun (WGS) entry which is preliminary data.</text>
</comment>
<keyword evidence="3" id="KW-0804">Transcription</keyword>
<dbReference type="Gene3D" id="1.10.10.10">
    <property type="entry name" value="Winged helix-like DNA-binding domain superfamily/Winged helix DNA-binding domain"/>
    <property type="match status" value="1"/>
</dbReference>
<feature type="domain" description="HTH gntR-type" evidence="4">
    <location>
        <begin position="13"/>
        <end position="81"/>
    </location>
</feature>
<dbReference type="EMBL" id="BCSX01000064">
    <property type="protein sequence ID" value="GAS92811.1"/>
    <property type="molecule type" value="Genomic_DNA"/>
</dbReference>
<dbReference type="AlphaFoldDB" id="A0A100W768"/>
<dbReference type="SMART" id="SM00345">
    <property type="entry name" value="HTH_GNTR"/>
    <property type="match status" value="1"/>
</dbReference>
<reference evidence="6" key="2">
    <citation type="submission" date="2016-02" db="EMBL/GenBank/DDBJ databases">
        <title>Draft genome sequence of five rapidly growing Mycobacterium species.</title>
        <authorList>
            <person name="Katahira K."/>
            <person name="Gotou Y."/>
            <person name="Iida K."/>
            <person name="Ogura Y."/>
            <person name="Hayashi T."/>
        </authorList>
    </citation>
    <scope>NUCLEOTIDE SEQUENCE [LARGE SCALE GENOMIC DNA]</scope>
    <source>
        <strain evidence="6">JCM15654</strain>
    </source>
</reference>
<keyword evidence="2" id="KW-0238">DNA-binding</keyword>
<proteinExistence type="predicted"/>
<evidence type="ECO:0000313" key="5">
    <source>
        <dbReference type="EMBL" id="GAS92811.1"/>
    </source>
</evidence>
<dbReference type="SUPFAM" id="SSF46785">
    <property type="entry name" value="Winged helix' DNA-binding domain"/>
    <property type="match status" value="1"/>
</dbReference>
<sequence>MSISWDDEAIEQERLHERVARRMARDIVSGRLQEGDIVPPAELIAQKFAVSRTVGREVLQALSAAGLIDVKHGRKSTVAPAKEWRFLEDLVQQAISREQLAGSLAADLYEVRRLVEIAATEMCATRASDEQLDHILSLAQRMHDEAEDDEDEPLDLRRRVTEDLEFHGAIAEGSGNLVLARLVADVRRELVPTWAVDQLDLSEVRDVHDAHLTIAKALRDRDVAAARSEMARHLDWSIGTTLRRALSEEQLETVDDRWRPDWRTTKKPRQR</sequence>
<organism evidence="5 6">
    <name type="scientific">Mycolicibacterium brisbanense</name>
    <dbReference type="NCBI Taxonomy" id="146020"/>
    <lineage>
        <taxon>Bacteria</taxon>
        <taxon>Bacillati</taxon>
        <taxon>Actinomycetota</taxon>
        <taxon>Actinomycetes</taxon>
        <taxon>Mycobacteriales</taxon>
        <taxon>Mycobacteriaceae</taxon>
        <taxon>Mycolicibacterium</taxon>
    </lineage>
</organism>
<dbReference type="GO" id="GO:0003677">
    <property type="term" value="F:DNA binding"/>
    <property type="evidence" value="ECO:0007669"/>
    <property type="project" value="UniProtKB-KW"/>
</dbReference>
<accession>A0A100W768</accession>
<dbReference type="SUPFAM" id="SSF48008">
    <property type="entry name" value="GntR ligand-binding domain-like"/>
    <property type="match status" value="1"/>
</dbReference>
<evidence type="ECO:0000259" key="4">
    <source>
        <dbReference type="PROSITE" id="PS50949"/>
    </source>
</evidence>
<evidence type="ECO:0000256" key="2">
    <source>
        <dbReference type="ARBA" id="ARBA00023125"/>
    </source>
</evidence>
<dbReference type="CDD" id="cd07377">
    <property type="entry name" value="WHTH_GntR"/>
    <property type="match status" value="1"/>
</dbReference>
<dbReference type="PANTHER" id="PTHR43537">
    <property type="entry name" value="TRANSCRIPTIONAL REGULATOR, GNTR FAMILY"/>
    <property type="match status" value="1"/>
</dbReference>
<dbReference type="Proteomes" id="UP000069620">
    <property type="component" value="Unassembled WGS sequence"/>
</dbReference>
<dbReference type="Pfam" id="PF07729">
    <property type="entry name" value="FCD"/>
    <property type="match status" value="1"/>
</dbReference>
<dbReference type="InterPro" id="IPR036388">
    <property type="entry name" value="WH-like_DNA-bd_sf"/>
</dbReference>
<dbReference type="InterPro" id="IPR008920">
    <property type="entry name" value="TF_FadR/GntR_C"/>
</dbReference>
<keyword evidence="1" id="KW-0805">Transcription regulation</keyword>
<dbReference type="GO" id="GO:0003700">
    <property type="term" value="F:DNA-binding transcription factor activity"/>
    <property type="evidence" value="ECO:0007669"/>
    <property type="project" value="InterPro"/>
</dbReference>
<dbReference type="InterPro" id="IPR000524">
    <property type="entry name" value="Tscrpt_reg_HTH_GntR"/>
</dbReference>
<dbReference type="OrthoDB" id="162505at2"/>
<dbReference type="Pfam" id="PF00392">
    <property type="entry name" value="GntR"/>
    <property type="match status" value="1"/>
</dbReference>
<dbReference type="PANTHER" id="PTHR43537:SF5">
    <property type="entry name" value="UXU OPERON TRANSCRIPTIONAL REGULATOR"/>
    <property type="match status" value="1"/>
</dbReference>